<gene>
    <name evidence="1" type="ORF">MNV_60058</name>
</gene>
<evidence type="ECO:0000313" key="1">
    <source>
        <dbReference type="EMBL" id="SNQ62177.1"/>
    </source>
</evidence>
<keyword evidence="2" id="KW-1185">Reference proteome</keyword>
<proteinExistence type="predicted"/>
<dbReference type="RefSeq" id="WP_179294016.1">
    <property type="nucleotide sequence ID" value="NZ_FZMP01000207.1"/>
</dbReference>
<dbReference type="EMBL" id="FZMP01000207">
    <property type="protein sequence ID" value="SNQ62177.1"/>
    <property type="molecule type" value="Genomic_DNA"/>
</dbReference>
<organism evidence="1 2">
    <name type="scientific">Candidatus Methanoperedens nitratireducens</name>
    <dbReference type="NCBI Taxonomy" id="1392998"/>
    <lineage>
        <taxon>Archaea</taxon>
        <taxon>Methanobacteriati</taxon>
        <taxon>Methanobacteriota</taxon>
        <taxon>Stenosarchaea group</taxon>
        <taxon>Methanomicrobia</taxon>
        <taxon>Methanosarcinales</taxon>
        <taxon>ANME-2 cluster</taxon>
        <taxon>Candidatus Methanoperedentaceae</taxon>
        <taxon>Candidatus Methanoperedens</taxon>
    </lineage>
</organism>
<reference evidence="2" key="1">
    <citation type="submission" date="2017-06" db="EMBL/GenBank/DDBJ databases">
        <authorList>
            <person name="Cremers G."/>
        </authorList>
    </citation>
    <scope>NUCLEOTIDE SEQUENCE [LARGE SCALE GENOMIC DNA]</scope>
</reference>
<accession>A0A284VSL3</accession>
<name>A0A284VSL3_9EURY</name>
<dbReference type="AlphaFoldDB" id="A0A284VSL3"/>
<evidence type="ECO:0000313" key="2">
    <source>
        <dbReference type="Proteomes" id="UP000218615"/>
    </source>
</evidence>
<dbReference type="OrthoDB" id="383871at2157"/>
<protein>
    <submittedName>
        <fullName evidence="1">Uncharacterized protein</fullName>
    </submittedName>
</protein>
<sequence>MVFFEFFEMMALISLVLFARDWYAVLKTCAHKKSLPQELTDTTKY</sequence>
<dbReference type="Proteomes" id="UP000218615">
    <property type="component" value="Unassembled WGS sequence"/>
</dbReference>